<gene>
    <name evidence="1" type="ORF">SAMN06295970_104262</name>
</gene>
<dbReference type="Gene3D" id="1.20.910.10">
    <property type="entry name" value="Heme oxygenase-like"/>
    <property type="match status" value="1"/>
</dbReference>
<dbReference type="Pfam" id="PF01126">
    <property type="entry name" value="Heme_oxygenase"/>
    <property type="match status" value="1"/>
</dbReference>
<dbReference type="EMBL" id="FXUL01000004">
    <property type="protein sequence ID" value="SMP55929.1"/>
    <property type="molecule type" value="Genomic_DNA"/>
</dbReference>
<comment type="caution">
    <text evidence="1">The sequence shown here is derived from an EMBL/GenBank/DDBJ whole genome shotgun (WGS) entry which is preliminary data.</text>
</comment>
<evidence type="ECO:0000313" key="2">
    <source>
        <dbReference type="Proteomes" id="UP001158049"/>
    </source>
</evidence>
<evidence type="ECO:0000313" key="1">
    <source>
        <dbReference type="EMBL" id="SMP55929.1"/>
    </source>
</evidence>
<proteinExistence type="predicted"/>
<name>A0ABY1Q5A6_9BURK</name>
<dbReference type="InterPro" id="IPR016084">
    <property type="entry name" value="Haem_Oase-like_multi-hlx"/>
</dbReference>
<dbReference type="InterPro" id="IPR016053">
    <property type="entry name" value="Haem_Oase-like"/>
</dbReference>
<dbReference type="Proteomes" id="UP001158049">
    <property type="component" value="Unassembled WGS sequence"/>
</dbReference>
<organism evidence="1 2">
    <name type="scientific">Noviherbaspirillum suwonense</name>
    <dbReference type="NCBI Taxonomy" id="1224511"/>
    <lineage>
        <taxon>Bacteria</taxon>
        <taxon>Pseudomonadati</taxon>
        <taxon>Pseudomonadota</taxon>
        <taxon>Betaproteobacteria</taxon>
        <taxon>Burkholderiales</taxon>
        <taxon>Oxalobacteraceae</taxon>
        <taxon>Noviherbaspirillum</taxon>
    </lineage>
</organism>
<protein>
    <submittedName>
        <fullName evidence="1">Heme oxygenase</fullName>
    </submittedName>
</protein>
<accession>A0ABY1Q5A6</accession>
<keyword evidence="2" id="KW-1185">Reference proteome</keyword>
<reference evidence="1 2" key="1">
    <citation type="submission" date="2017-05" db="EMBL/GenBank/DDBJ databases">
        <authorList>
            <person name="Varghese N."/>
            <person name="Submissions S."/>
        </authorList>
    </citation>
    <scope>NUCLEOTIDE SEQUENCE [LARGE SCALE GENOMIC DNA]</scope>
    <source>
        <strain evidence="1 2">DSM 26001</strain>
    </source>
</reference>
<sequence>MSMAMQTLREATRDIHDAFETGLRIAAPDAGRDDYLAFIAAMYGWLQPFEARLWQAGWPAHLEPQLRSSKSAWLEADLRAAGLDDEAIARLPRAPAAVHLDSAAQRIGTAYVLEGAQLGSQLLSRTLKPRLAPWPARWLSGYGEQASGYWLAFRKEAELRLADDAAREEAAAAARAAFSALAGWFRERGAA</sequence>
<dbReference type="CDD" id="cd19166">
    <property type="entry name" value="HemeO-bac"/>
    <property type="match status" value="1"/>
</dbReference>
<dbReference type="SUPFAM" id="SSF48613">
    <property type="entry name" value="Heme oxygenase-like"/>
    <property type="match status" value="1"/>
</dbReference>